<proteinExistence type="predicted"/>
<dbReference type="Proteomes" id="UP001199750">
    <property type="component" value="Unassembled WGS sequence"/>
</dbReference>
<dbReference type="AlphaFoldDB" id="A0AAW5CIJ7"/>
<evidence type="ECO:0000313" key="2">
    <source>
        <dbReference type="Proteomes" id="UP001199750"/>
    </source>
</evidence>
<sequence length="151" mass="16554">YQYYREKQWEVTGGSFPGIALGSYAAGVASDVLYNGKTWYDFVNMKSYKHGYYGNQTRSGKSVKQAKGVAKAMSRGADLLGKGLGVYGAINTTEEYLDRKLTPYGVGYIGASDAVGIVGGLGSAWSFGTSIGKWIVESNWYFKLVHNNRTW</sequence>
<organism evidence="1 2">
    <name type="scientific">Odoribacter splanchnicus</name>
    <dbReference type="NCBI Taxonomy" id="28118"/>
    <lineage>
        <taxon>Bacteria</taxon>
        <taxon>Pseudomonadati</taxon>
        <taxon>Bacteroidota</taxon>
        <taxon>Bacteroidia</taxon>
        <taxon>Bacteroidales</taxon>
        <taxon>Odoribacteraceae</taxon>
        <taxon>Odoribacter</taxon>
    </lineage>
</organism>
<protein>
    <submittedName>
        <fullName evidence="1">Uncharacterized protein</fullName>
    </submittedName>
</protein>
<reference evidence="1" key="1">
    <citation type="submission" date="2022-01" db="EMBL/GenBank/DDBJ databases">
        <title>Collection of gut derived symbiotic bacterial strains cultured from healthy donors.</title>
        <authorList>
            <person name="Lin H."/>
            <person name="Kohout C."/>
            <person name="Waligurski E."/>
            <person name="Pamer E.G."/>
        </authorList>
    </citation>
    <scope>NUCLEOTIDE SEQUENCE</scope>
    <source>
        <strain evidence="1">DFI.1.149</strain>
    </source>
</reference>
<dbReference type="RefSeq" id="WP_175316111.1">
    <property type="nucleotide sequence ID" value="NZ_JABWDG010000157.1"/>
</dbReference>
<evidence type="ECO:0000313" key="1">
    <source>
        <dbReference type="EMBL" id="MCG4962418.1"/>
    </source>
</evidence>
<feature type="non-terminal residue" evidence="1">
    <location>
        <position position="1"/>
    </location>
</feature>
<dbReference type="EMBL" id="JAKNDN010000130">
    <property type="protein sequence ID" value="MCG4962418.1"/>
    <property type="molecule type" value="Genomic_DNA"/>
</dbReference>
<gene>
    <name evidence="1" type="ORF">L0P03_21650</name>
</gene>
<comment type="caution">
    <text evidence="1">The sequence shown here is derived from an EMBL/GenBank/DDBJ whole genome shotgun (WGS) entry which is preliminary data.</text>
</comment>
<accession>A0AAW5CIJ7</accession>
<name>A0AAW5CIJ7_9BACT</name>